<gene>
    <name evidence="1" type="ORF">BDN70DRAFT_881735</name>
</gene>
<evidence type="ECO:0000313" key="1">
    <source>
        <dbReference type="EMBL" id="KAF9476956.1"/>
    </source>
</evidence>
<dbReference type="PANTHER" id="PTHR38699:SF1">
    <property type="entry name" value="MITOPHAGY RECEPTOR ATG43"/>
    <property type="match status" value="1"/>
</dbReference>
<dbReference type="AlphaFoldDB" id="A0A9P5YZY7"/>
<dbReference type="GO" id="GO:0140580">
    <property type="term" value="F:mitochondrion autophagosome adaptor activity"/>
    <property type="evidence" value="ECO:0007669"/>
    <property type="project" value="InterPro"/>
</dbReference>
<dbReference type="EMBL" id="MU155276">
    <property type="protein sequence ID" value="KAF9476956.1"/>
    <property type="molecule type" value="Genomic_DNA"/>
</dbReference>
<proteinExistence type="predicted"/>
<dbReference type="InterPro" id="IPR013898">
    <property type="entry name" value="Atg43"/>
</dbReference>
<dbReference type="Proteomes" id="UP000807469">
    <property type="component" value="Unassembled WGS sequence"/>
</dbReference>
<dbReference type="PANTHER" id="PTHR38699">
    <property type="entry name" value="CHROMOSOME 1, WHOLE GENOME SHOTGUN SEQUENCE"/>
    <property type="match status" value="1"/>
</dbReference>
<accession>A0A9P5YZY7</accession>
<comment type="caution">
    <text evidence="1">The sequence shown here is derived from an EMBL/GenBank/DDBJ whole genome shotgun (WGS) entry which is preliminary data.</text>
</comment>
<dbReference type="GO" id="GO:0000423">
    <property type="term" value="P:mitophagy"/>
    <property type="evidence" value="ECO:0007669"/>
    <property type="project" value="InterPro"/>
</dbReference>
<evidence type="ECO:0000313" key="2">
    <source>
        <dbReference type="Proteomes" id="UP000807469"/>
    </source>
</evidence>
<reference evidence="1" key="1">
    <citation type="submission" date="2020-11" db="EMBL/GenBank/DDBJ databases">
        <authorList>
            <consortium name="DOE Joint Genome Institute"/>
            <person name="Ahrendt S."/>
            <person name="Riley R."/>
            <person name="Andreopoulos W."/>
            <person name="Labutti K."/>
            <person name="Pangilinan J."/>
            <person name="Ruiz-Duenas F.J."/>
            <person name="Barrasa J.M."/>
            <person name="Sanchez-Garcia M."/>
            <person name="Camarero S."/>
            <person name="Miyauchi S."/>
            <person name="Serrano A."/>
            <person name="Linde D."/>
            <person name="Babiker R."/>
            <person name="Drula E."/>
            <person name="Ayuso-Fernandez I."/>
            <person name="Pacheco R."/>
            <person name="Padilla G."/>
            <person name="Ferreira P."/>
            <person name="Barriuso J."/>
            <person name="Kellner H."/>
            <person name="Castanera R."/>
            <person name="Alfaro M."/>
            <person name="Ramirez L."/>
            <person name="Pisabarro A.G."/>
            <person name="Kuo A."/>
            <person name="Tritt A."/>
            <person name="Lipzen A."/>
            <person name="He G."/>
            <person name="Yan M."/>
            <person name="Ng V."/>
            <person name="Cullen D."/>
            <person name="Martin F."/>
            <person name="Rosso M.-N."/>
            <person name="Henrissat B."/>
            <person name="Hibbett D."/>
            <person name="Martinez A.T."/>
            <person name="Grigoriev I.V."/>
        </authorList>
    </citation>
    <scope>NUCLEOTIDE SEQUENCE</scope>
    <source>
        <strain evidence="1">CIRM-BRFM 674</strain>
    </source>
</reference>
<keyword evidence="2" id="KW-1185">Reference proteome</keyword>
<dbReference type="OrthoDB" id="2430343at2759"/>
<sequence>MASAQPVVFHHIDAKEHRHHTHHAEAHHAKTHLPVIPDLRFESSYIRSVRRYIEVERVGGSPTDADVVDEALRTHYETLDLSVDEQSNYLIEEKEESAVVVVPPSAPREIIRVQWKSVVWVTVRDQVISPLLQGALWALASYYITPFSSQLGSRMGTFVHKSIPTKEGLGVTWLRNWAKNIGFSNNSNVTSTAQRTTTSSNYRY</sequence>
<dbReference type="Pfam" id="PF08589">
    <property type="entry name" value="ATG43"/>
    <property type="match status" value="1"/>
</dbReference>
<organism evidence="1 2">
    <name type="scientific">Pholiota conissans</name>
    <dbReference type="NCBI Taxonomy" id="109636"/>
    <lineage>
        <taxon>Eukaryota</taxon>
        <taxon>Fungi</taxon>
        <taxon>Dikarya</taxon>
        <taxon>Basidiomycota</taxon>
        <taxon>Agaricomycotina</taxon>
        <taxon>Agaricomycetes</taxon>
        <taxon>Agaricomycetidae</taxon>
        <taxon>Agaricales</taxon>
        <taxon>Agaricineae</taxon>
        <taxon>Strophariaceae</taxon>
        <taxon>Pholiota</taxon>
    </lineage>
</organism>
<protein>
    <submittedName>
        <fullName evidence="1">Uncharacterized protein</fullName>
    </submittedName>
</protein>
<name>A0A9P5YZY7_9AGAR</name>